<evidence type="ECO:0000256" key="1">
    <source>
        <dbReference type="ARBA" id="ARBA00006432"/>
    </source>
</evidence>
<name>A0A8J6N3G5_9DELT</name>
<dbReference type="Gene3D" id="3.40.50.12780">
    <property type="entry name" value="N-terminal domain of ligase-like"/>
    <property type="match status" value="1"/>
</dbReference>
<dbReference type="PROSITE" id="PS00455">
    <property type="entry name" value="AMP_BINDING"/>
    <property type="match status" value="1"/>
</dbReference>
<dbReference type="GO" id="GO:0016405">
    <property type="term" value="F:CoA-ligase activity"/>
    <property type="evidence" value="ECO:0007669"/>
    <property type="project" value="TreeGrafter"/>
</dbReference>
<dbReference type="SUPFAM" id="SSF56801">
    <property type="entry name" value="Acetyl-CoA synthetase-like"/>
    <property type="match status" value="1"/>
</dbReference>
<keyword evidence="2" id="KW-0436">Ligase</keyword>
<evidence type="ECO:0000313" key="5">
    <source>
        <dbReference type="EMBL" id="MBC8178510.1"/>
    </source>
</evidence>
<dbReference type="AlphaFoldDB" id="A0A8J6N3G5"/>
<dbReference type="Proteomes" id="UP000650524">
    <property type="component" value="Unassembled WGS sequence"/>
</dbReference>
<evidence type="ECO:0000256" key="2">
    <source>
        <dbReference type="ARBA" id="ARBA00022598"/>
    </source>
</evidence>
<proteinExistence type="inferred from homology"/>
<dbReference type="InterPro" id="IPR020845">
    <property type="entry name" value="AMP-binding_CS"/>
</dbReference>
<feature type="domain" description="AMP-dependent synthetase/ligase" evidence="3">
    <location>
        <begin position="8"/>
        <end position="365"/>
    </location>
</feature>
<dbReference type="InterPro" id="IPR042099">
    <property type="entry name" value="ANL_N_sf"/>
</dbReference>
<dbReference type="Pfam" id="PF13193">
    <property type="entry name" value="AMP-binding_C"/>
    <property type="match status" value="1"/>
</dbReference>
<protein>
    <submittedName>
        <fullName evidence="5">AMP-binding protein</fullName>
    </submittedName>
</protein>
<dbReference type="InterPro" id="IPR025110">
    <property type="entry name" value="AMP-bd_C"/>
</dbReference>
<dbReference type="Pfam" id="PF00501">
    <property type="entry name" value="AMP-binding"/>
    <property type="match status" value="1"/>
</dbReference>
<organism evidence="5 6">
    <name type="scientific">Candidatus Desulfacyla euxinica</name>
    <dbReference type="NCBI Taxonomy" id="2841693"/>
    <lineage>
        <taxon>Bacteria</taxon>
        <taxon>Deltaproteobacteria</taxon>
        <taxon>Candidatus Desulfacyla</taxon>
    </lineage>
</organism>
<dbReference type="PANTHER" id="PTHR24096:SF149">
    <property type="entry name" value="AMP-BINDING DOMAIN-CONTAINING PROTEIN-RELATED"/>
    <property type="match status" value="1"/>
</dbReference>
<accession>A0A8J6N3G5</accession>
<comment type="similarity">
    <text evidence="1">Belongs to the ATP-dependent AMP-binding enzyme family.</text>
</comment>
<gene>
    <name evidence="5" type="ORF">H8E19_13980</name>
</gene>
<comment type="caution">
    <text evidence="5">The sequence shown here is derived from an EMBL/GenBank/DDBJ whole genome shotgun (WGS) entry which is preliminary data.</text>
</comment>
<dbReference type="InterPro" id="IPR000873">
    <property type="entry name" value="AMP-dep_synth/lig_dom"/>
</dbReference>
<evidence type="ECO:0000313" key="6">
    <source>
        <dbReference type="Proteomes" id="UP000650524"/>
    </source>
</evidence>
<evidence type="ECO:0000259" key="3">
    <source>
        <dbReference type="Pfam" id="PF00501"/>
    </source>
</evidence>
<evidence type="ECO:0000259" key="4">
    <source>
        <dbReference type="Pfam" id="PF13193"/>
    </source>
</evidence>
<reference evidence="5 6" key="1">
    <citation type="submission" date="2020-08" db="EMBL/GenBank/DDBJ databases">
        <title>Bridging the membrane lipid divide: bacteria of the FCB group superphylum have the potential to synthesize archaeal ether lipids.</title>
        <authorList>
            <person name="Villanueva L."/>
            <person name="Von Meijenfeldt F.A.B."/>
            <person name="Westbye A.B."/>
            <person name="Yadav S."/>
            <person name="Hopmans E.C."/>
            <person name="Dutilh B.E."/>
            <person name="Sinninghe Damste J.S."/>
        </authorList>
    </citation>
    <scope>NUCLEOTIDE SEQUENCE [LARGE SCALE GENOMIC DNA]</scope>
    <source>
        <strain evidence="5">NIOZ-UU27</strain>
    </source>
</reference>
<dbReference type="InterPro" id="IPR045851">
    <property type="entry name" value="AMP-bd_C_sf"/>
</dbReference>
<dbReference type="EMBL" id="JACNJD010000284">
    <property type="protein sequence ID" value="MBC8178510.1"/>
    <property type="molecule type" value="Genomic_DNA"/>
</dbReference>
<sequence length="504" mass="56062">MNVSHIIKRHVANTPDKTAIIFGERRISYSQLDVLITRTADGLLKTGLQRGDVLSLFLPSLPELIISYLGTARAGLTVNVVNAMLREQEVAYILKDCQTRAVIVDKARLPIIEAVKQELESLEMVFVHGDDEDGKYPGLESVLDQGSEKFEPEGTKGSDICHLMYTSGTTGWPKGVMATHLNVWHNATEFGKVHFKPDDITMVATPIFHCWGLINGSFGTLSRGGTVITVERFYPEETLGEIERLRPTVFQGVPPMYNLFLRQSDIAERDISSVIFCLSAATKMPENLIRQIEDKLKWRYAEAWGLTESSCVGTTAPYTQTRIGSCGKGMDDAEIKVVDDEGNTLPPHEQGELCVKGTCVTNGYLNKPDATAEVFDSEGWFHAGDIAYMDEDGYAYIVDRKKDMINVGGEKVFPSEVEDMMLVHPKIRDLVIVGIPDELKGEAPKAFIHLNEGETATLEEIREFCKSRMAPYKVPVAVKFVEEVPRSAAGKALRRLLRDKEWGS</sequence>
<dbReference type="PANTHER" id="PTHR24096">
    <property type="entry name" value="LONG-CHAIN-FATTY-ACID--COA LIGASE"/>
    <property type="match status" value="1"/>
</dbReference>
<feature type="domain" description="AMP-binding enzyme C-terminal" evidence="4">
    <location>
        <begin position="416"/>
        <end position="491"/>
    </location>
</feature>
<dbReference type="Gene3D" id="3.30.300.30">
    <property type="match status" value="1"/>
</dbReference>